<evidence type="ECO:0000256" key="4">
    <source>
        <dbReference type="ARBA" id="ARBA00022436"/>
    </source>
</evidence>
<dbReference type="InterPro" id="IPR006035">
    <property type="entry name" value="Ureohydrolase"/>
</dbReference>
<evidence type="ECO:0000256" key="3">
    <source>
        <dbReference type="ARBA" id="ARBA00018123"/>
    </source>
</evidence>
<evidence type="ECO:0000256" key="9">
    <source>
        <dbReference type="ARBA" id="ARBA00047391"/>
    </source>
</evidence>
<dbReference type="PANTHER" id="PTHR43782">
    <property type="entry name" value="ARGINASE"/>
    <property type="match status" value="1"/>
</dbReference>
<evidence type="ECO:0000256" key="1">
    <source>
        <dbReference type="ARBA" id="ARBA00005098"/>
    </source>
</evidence>
<evidence type="ECO:0000256" key="11">
    <source>
        <dbReference type="PROSITE-ProRule" id="PRU00742"/>
    </source>
</evidence>
<protein>
    <recommendedName>
        <fullName evidence="3 12">Arginase</fullName>
        <ecNumber evidence="2 12">3.5.3.1</ecNumber>
    </recommendedName>
</protein>
<dbReference type="GO" id="GO:0005634">
    <property type="term" value="C:nucleus"/>
    <property type="evidence" value="ECO:0007669"/>
    <property type="project" value="TreeGrafter"/>
</dbReference>
<proteinExistence type="inferred from homology"/>
<dbReference type="InterPro" id="IPR014033">
    <property type="entry name" value="Arginase"/>
</dbReference>
<reference evidence="14 15" key="1">
    <citation type="journal article" date="2021" name="Elife">
        <title>Chloroplast acquisition without the gene transfer in kleptoplastic sea slugs, Plakobranchus ocellatus.</title>
        <authorList>
            <person name="Maeda T."/>
            <person name="Takahashi S."/>
            <person name="Yoshida T."/>
            <person name="Shimamura S."/>
            <person name="Takaki Y."/>
            <person name="Nagai Y."/>
            <person name="Toyoda A."/>
            <person name="Suzuki Y."/>
            <person name="Arimoto A."/>
            <person name="Ishii H."/>
            <person name="Satoh N."/>
            <person name="Nishiyama T."/>
            <person name="Hasebe M."/>
            <person name="Maruyama T."/>
            <person name="Minagawa J."/>
            <person name="Obokata J."/>
            <person name="Shigenobu S."/>
        </authorList>
    </citation>
    <scope>NUCLEOTIDE SEQUENCE [LARGE SCALE GENOMIC DNA]</scope>
</reference>
<evidence type="ECO:0000256" key="13">
    <source>
        <dbReference type="SAM" id="MobiDB-lite"/>
    </source>
</evidence>
<comment type="catalytic activity">
    <reaction evidence="9 12">
        <text>L-arginine + H2O = urea + L-ornithine</text>
        <dbReference type="Rhea" id="RHEA:20569"/>
        <dbReference type="ChEBI" id="CHEBI:15377"/>
        <dbReference type="ChEBI" id="CHEBI:16199"/>
        <dbReference type="ChEBI" id="CHEBI:32682"/>
        <dbReference type="ChEBI" id="CHEBI:46911"/>
        <dbReference type="EC" id="3.5.3.1"/>
    </reaction>
</comment>
<evidence type="ECO:0000256" key="8">
    <source>
        <dbReference type="ARBA" id="ARBA00023211"/>
    </source>
</evidence>
<accession>A0AAV4IMK2</accession>
<dbReference type="Proteomes" id="UP000762676">
    <property type="component" value="Unassembled WGS sequence"/>
</dbReference>
<dbReference type="InterPro" id="IPR023696">
    <property type="entry name" value="Ureohydrolase_dom_sf"/>
</dbReference>
<keyword evidence="4 12" id="KW-0835">Urea cycle</keyword>
<dbReference type="GO" id="GO:0005829">
    <property type="term" value="C:cytosol"/>
    <property type="evidence" value="ECO:0007669"/>
    <property type="project" value="TreeGrafter"/>
</dbReference>
<feature type="binding site" evidence="10">
    <location>
        <position position="124"/>
    </location>
    <ligand>
        <name>Mn(2+)</name>
        <dbReference type="ChEBI" id="CHEBI:29035"/>
        <label>2</label>
    </ligand>
</feature>
<dbReference type="GO" id="GO:0006525">
    <property type="term" value="P:arginine metabolic process"/>
    <property type="evidence" value="ECO:0007669"/>
    <property type="project" value="UniProtKB-KW"/>
</dbReference>
<dbReference type="PROSITE" id="PS51409">
    <property type="entry name" value="ARGINASE_2"/>
    <property type="match status" value="1"/>
</dbReference>
<comment type="caution">
    <text evidence="14">The sequence shown here is derived from an EMBL/GenBank/DDBJ whole genome shotgun (WGS) entry which is preliminary data.</text>
</comment>
<dbReference type="EC" id="3.5.3.1" evidence="2 12"/>
<dbReference type="NCBIfam" id="TIGR01229">
    <property type="entry name" value="rocF_arginase"/>
    <property type="match status" value="1"/>
</dbReference>
<organism evidence="14 15">
    <name type="scientific">Elysia marginata</name>
    <dbReference type="NCBI Taxonomy" id="1093978"/>
    <lineage>
        <taxon>Eukaryota</taxon>
        <taxon>Metazoa</taxon>
        <taxon>Spiralia</taxon>
        <taxon>Lophotrochozoa</taxon>
        <taxon>Mollusca</taxon>
        <taxon>Gastropoda</taxon>
        <taxon>Heterobranchia</taxon>
        <taxon>Euthyneura</taxon>
        <taxon>Panpulmonata</taxon>
        <taxon>Sacoglossa</taxon>
        <taxon>Placobranchoidea</taxon>
        <taxon>Plakobranchidae</taxon>
        <taxon>Elysia</taxon>
    </lineage>
</organism>
<feature type="region of interest" description="Disordered" evidence="13">
    <location>
        <begin position="1"/>
        <end position="28"/>
    </location>
</feature>
<dbReference type="EMBL" id="BMAT01002677">
    <property type="protein sequence ID" value="GFS11477.1"/>
    <property type="molecule type" value="Genomic_DNA"/>
</dbReference>
<dbReference type="Pfam" id="PF00491">
    <property type="entry name" value="Arginase"/>
    <property type="match status" value="1"/>
</dbReference>
<dbReference type="PRINTS" id="PR00116">
    <property type="entry name" value="ARGINASE"/>
</dbReference>
<comment type="similarity">
    <text evidence="11 12">Belongs to the arginase family.</text>
</comment>
<evidence type="ECO:0000256" key="7">
    <source>
        <dbReference type="ARBA" id="ARBA00022801"/>
    </source>
</evidence>
<dbReference type="AlphaFoldDB" id="A0AAV4IMK2"/>
<feature type="binding site" evidence="10">
    <location>
        <position position="234"/>
    </location>
    <ligand>
        <name>Mn(2+)</name>
        <dbReference type="ChEBI" id="CHEBI:29035"/>
        <label>2</label>
    </ligand>
</feature>
<gene>
    <name evidence="14" type="ORF">ElyMa_001348300</name>
</gene>
<dbReference type="CDD" id="cd09989">
    <property type="entry name" value="Arginase"/>
    <property type="match status" value="1"/>
</dbReference>
<evidence type="ECO:0000256" key="6">
    <source>
        <dbReference type="ARBA" id="ARBA00022723"/>
    </source>
</evidence>
<comment type="cofactor">
    <cofactor evidence="10 12">
        <name>Mn(2+)</name>
        <dbReference type="ChEBI" id="CHEBI:29035"/>
    </cofactor>
    <text evidence="10 12">Binds 2 manganese ions per subunit.</text>
</comment>
<evidence type="ECO:0000256" key="12">
    <source>
        <dbReference type="RuleBase" id="RU361159"/>
    </source>
</evidence>
<dbReference type="GO" id="GO:0030145">
    <property type="term" value="F:manganese ion binding"/>
    <property type="evidence" value="ECO:0007669"/>
    <property type="project" value="TreeGrafter"/>
</dbReference>
<comment type="pathway">
    <text evidence="1 12">Nitrogen metabolism; urea cycle; L-ornithine and urea from L-arginine: step 1/1.</text>
</comment>
<dbReference type="PANTHER" id="PTHR43782:SF3">
    <property type="entry name" value="ARGINASE"/>
    <property type="match status" value="1"/>
</dbReference>
<keyword evidence="6 10" id="KW-0479">Metal-binding</keyword>
<keyword evidence="5 12" id="KW-0056">Arginine metabolism</keyword>
<feature type="binding site" evidence="10">
    <location>
        <position position="128"/>
    </location>
    <ligand>
        <name>Mn(2+)</name>
        <dbReference type="ChEBI" id="CHEBI:29035"/>
        <label>1</label>
    </ligand>
</feature>
<sequence length="322" mass="34678">MAMSERPLGVLGFSFNKGQPRGGTEQGPRVLRNAGILDALERVGNAVVDHSNVELPNPPDEGRDNIAKNCRAVGTANKKLSEEVSRYLKKGERLLVLGGDHSLGIGSIHGHAQAQPDVVIVWVDAHADLNTPMSSSSGNMHGMPLSFLIRELVEFMPQTPGLDWCKPCLSAKDVVYIGLRDVDPAERLFIEKLGITSFSMQEVDKFGIREVVEKALKAVDPSGKRPIHVSFDVDVMDPAHASATGTPVPGGLSLRESFYLAEEIAATGRLAVLDIAEVNPLLSNADGQKTTVANAVDVTAKFYGSKRQGDVPRDYVIPRPQA</sequence>
<keyword evidence="7 12" id="KW-0378">Hydrolase</keyword>
<evidence type="ECO:0000256" key="5">
    <source>
        <dbReference type="ARBA" id="ARBA00022503"/>
    </source>
</evidence>
<name>A0AAV4IMK2_9GAST</name>
<dbReference type="GO" id="GO:0000050">
    <property type="term" value="P:urea cycle"/>
    <property type="evidence" value="ECO:0007669"/>
    <property type="project" value="UniProtKB-KW"/>
</dbReference>
<dbReference type="PIRSF" id="PIRSF036979">
    <property type="entry name" value="Arginase"/>
    <property type="match status" value="1"/>
</dbReference>
<dbReference type="SUPFAM" id="SSF52768">
    <property type="entry name" value="Arginase/deacetylase"/>
    <property type="match status" value="1"/>
</dbReference>
<keyword evidence="8 10" id="KW-0464">Manganese</keyword>
<feature type="binding site" evidence="10">
    <location>
        <position position="101"/>
    </location>
    <ligand>
        <name>Mn(2+)</name>
        <dbReference type="ChEBI" id="CHEBI:29035"/>
        <label>1</label>
    </ligand>
</feature>
<evidence type="ECO:0000256" key="10">
    <source>
        <dbReference type="PIRSR" id="PIRSR036979-1"/>
    </source>
</evidence>
<evidence type="ECO:0000313" key="14">
    <source>
        <dbReference type="EMBL" id="GFS11477.1"/>
    </source>
</evidence>
<dbReference type="Gene3D" id="3.40.800.10">
    <property type="entry name" value="Ureohydrolase domain"/>
    <property type="match status" value="1"/>
</dbReference>
<keyword evidence="15" id="KW-1185">Reference proteome</keyword>
<dbReference type="FunFam" id="3.40.800.10:FF:000012">
    <property type="entry name" value="Arginase"/>
    <property type="match status" value="1"/>
</dbReference>
<feature type="binding site" evidence="10">
    <location>
        <position position="126"/>
    </location>
    <ligand>
        <name>Mn(2+)</name>
        <dbReference type="ChEBI" id="CHEBI:29035"/>
        <label>2</label>
    </ligand>
</feature>
<dbReference type="GO" id="GO:0004053">
    <property type="term" value="F:arginase activity"/>
    <property type="evidence" value="ECO:0007669"/>
    <property type="project" value="UniProtKB-EC"/>
</dbReference>
<evidence type="ECO:0000256" key="2">
    <source>
        <dbReference type="ARBA" id="ARBA00012168"/>
    </source>
</evidence>
<evidence type="ECO:0000313" key="15">
    <source>
        <dbReference type="Proteomes" id="UP000762676"/>
    </source>
</evidence>
<feature type="binding site" evidence="10">
    <location>
        <position position="232"/>
    </location>
    <ligand>
        <name>Mn(2+)</name>
        <dbReference type="ChEBI" id="CHEBI:29035"/>
        <label>2</label>
    </ligand>
</feature>